<comment type="caution">
    <text evidence="5">The sequence shown here is derived from an EMBL/GenBank/DDBJ whole genome shotgun (WGS) entry which is preliminary data.</text>
</comment>
<dbReference type="InterPro" id="IPR050415">
    <property type="entry name" value="MRET"/>
</dbReference>
<feature type="domain" description="2Fe-2S ferredoxin-type" evidence="3">
    <location>
        <begin position="1"/>
        <end position="88"/>
    </location>
</feature>
<dbReference type="PROSITE" id="PS51085">
    <property type="entry name" value="2FE2S_FER_2"/>
    <property type="match status" value="1"/>
</dbReference>
<sequence>MTKFYFDGQAVDALPDETVLDALLREGHPVNYSCKKGRCKTCLVQHTEGELMAGAQRGLSSRLKESHYLCSCQCRPTEGLKLKSLLAQDLFIPAKLYSKQYLSDSVVKLKIEAAEKIEHKAGQHMNLRRFDGLTRSYSVTNGAYSEFIELHVRRKYNGQFSDWLFNHASVGENLLIQGPLGACCYSTDYSDDTLILIGSGTGLGTVYGIARDALMSGHRGEIYLYHGAKNFDELYQHSTLLKMMMEYRNFTYQACIESGNEGDEHLSGRVLQGNPFDVAMSRHPFDASLPCDSQNRFYLCGESSFVSKGQKTIFLNGTPLDRVHVLSFDYKDLRSRARD</sequence>
<dbReference type="InterPro" id="IPR039261">
    <property type="entry name" value="FNR_nucleotide-bd"/>
</dbReference>
<evidence type="ECO:0000256" key="2">
    <source>
        <dbReference type="ARBA" id="ARBA00034078"/>
    </source>
</evidence>
<dbReference type="Pfam" id="PF00175">
    <property type="entry name" value="NAD_binding_1"/>
    <property type="match status" value="1"/>
</dbReference>
<dbReference type="GO" id="GO:0016491">
    <property type="term" value="F:oxidoreductase activity"/>
    <property type="evidence" value="ECO:0007669"/>
    <property type="project" value="InterPro"/>
</dbReference>
<dbReference type="PANTHER" id="PTHR47354">
    <property type="entry name" value="NADH OXIDOREDUCTASE HCR"/>
    <property type="match status" value="1"/>
</dbReference>
<dbReference type="RefSeq" id="WP_126508104.1">
    <property type="nucleotide sequence ID" value="NZ_RXNV01000021.1"/>
</dbReference>
<evidence type="ECO:0000313" key="6">
    <source>
        <dbReference type="Proteomes" id="UP000282060"/>
    </source>
</evidence>
<dbReference type="InterPro" id="IPR012675">
    <property type="entry name" value="Beta-grasp_dom_sf"/>
</dbReference>
<dbReference type="InterPro" id="IPR001709">
    <property type="entry name" value="Flavoprot_Pyr_Nucl_cyt_Rdtase"/>
</dbReference>
<dbReference type="PANTHER" id="PTHR47354:SF3">
    <property type="entry name" value="OXIDOREDUCTASE-RELATED"/>
    <property type="match status" value="1"/>
</dbReference>
<dbReference type="EMBL" id="RXNV01000021">
    <property type="protein sequence ID" value="RTR26453.1"/>
    <property type="molecule type" value="Genomic_DNA"/>
</dbReference>
<dbReference type="InterPro" id="IPR017927">
    <property type="entry name" value="FAD-bd_FR_type"/>
</dbReference>
<keyword evidence="1" id="KW-0830">Ubiquinone</keyword>
<dbReference type="InterPro" id="IPR008333">
    <property type="entry name" value="Cbr1-like_FAD-bd_dom"/>
</dbReference>
<organism evidence="5 6">
    <name type="scientific">Shewanella atlantica</name>
    <dbReference type="NCBI Taxonomy" id="271099"/>
    <lineage>
        <taxon>Bacteria</taxon>
        <taxon>Pseudomonadati</taxon>
        <taxon>Pseudomonadota</taxon>
        <taxon>Gammaproteobacteria</taxon>
        <taxon>Alteromonadales</taxon>
        <taxon>Shewanellaceae</taxon>
        <taxon>Shewanella</taxon>
    </lineage>
</organism>
<proteinExistence type="predicted"/>
<comment type="cofactor">
    <cofactor evidence="2">
        <name>[2Fe-2S] cluster</name>
        <dbReference type="ChEBI" id="CHEBI:190135"/>
    </cofactor>
</comment>
<dbReference type="OrthoDB" id="9806195at2"/>
<dbReference type="CDD" id="cd06194">
    <property type="entry name" value="FNR_N-term_Iron_sulfur_binding"/>
    <property type="match status" value="1"/>
</dbReference>
<evidence type="ECO:0000259" key="4">
    <source>
        <dbReference type="PROSITE" id="PS51384"/>
    </source>
</evidence>
<evidence type="ECO:0000313" key="5">
    <source>
        <dbReference type="EMBL" id="RTR26453.1"/>
    </source>
</evidence>
<dbReference type="InterPro" id="IPR001041">
    <property type="entry name" value="2Fe-2S_ferredoxin-type"/>
</dbReference>
<dbReference type="CDD" id="cd00207">
    <property type="entry name" value="fer2"/>
    <property type="match status" value="1"/>
</dbReference>
<accession>A0A3S0I399</accession>
<dbReference type="Gene3D" id="2.40.30.10">
    <property type="entry name" value="Translation factors"/>
    <property type="match status" value="1"/>
</dbReference>
<dbReference type="AlphaFoldDB" id="A0A3S0I399"/>
<dbReference type="Pfam" id="PF00970">
    <property type="entry name" value="FAD_binding_6"/>
    <property type="match status" value="1"/>
</dbReference>
<protein>
    <submittedName>
        <fullName evidence="5">2Fe-2S iron-sulfur cluster binding domain-containing protein</fullName>
    </submittedName>
</protein>
<dbReference type="PRINTS" id="PR00371">
    <property type="entry name" value="FPNCR"/>
</dbReference>
<dbReference type="InterPro" id="IPR017938">
    <property type="entry name" value="Riboflavin_synthase-like_b-brl"/>
</dbReference>
<dbReference type="SUPFAM" id="SSF63380">
    <property type="entry name" value="Riboflavin synthase domain-like"/>
    <property type="match status" value="1"/>
</dbReference>
<evidence type="ECO:0000256" key="1">
    <source>
        <dbReference type="ARBA" id="ARBA00023075"/>
    </source>
</evidence>
<dbReference type="Proteomes" id="UP000282060">
    <property type="component" value="Unassembled WGS sequence"/>
</dbReference>
<feature type="domain" description="FAD-binding FR-type" evidence="4">
    <location>
        <begin position="89"/>
        <end position="186"/>
    </location>
</feature>
<name>A0A3S0I399_9GAMM</name>
<dbReference type="GO" id="GO:0051536">
    <property type="term" value="F:iron-sulfur cluster binding"/>
    <property type="evidence" value="ECO:0007669"/>
    <property type="project" value="InterPro"/>
</dbReference>
<dbReference type="Pfam" id="PF00111">
    <property type="entry name" value="Fer2"/>
    <property type="match status" value="1"/>
</dbReference>
<dbReference type="InterPro" id="IPR001433">
    <property type="entry name" value="OxRdtase_FAD/NAD-bd"/>
</dbReference>
<dbReference type="Gene3D" id="3.10.20.30">
    <property type="match status" value="1"/>
</dbReference>
<dbReference type="PROSITE" id="PS51384">
    <property type="entry name" value="FAD_FR"/>
    <property type="match status" value="1"/>
</dbReference>
<dbReference type="PRINTS" id="PR00410">
    <property type="entry name" value="PHEHYDRXLASE"/>
</dbReference>
<dbReference type="SUPFAM" id="SSF52343">
    <property type="entry name" value="Ferredoxin reductase-like, C-terminal NADP-linked domain"/>
    <property type="match status" value="1"/>
</dbReference>
<keyword evidence="6" id="KW-1185">Reference proteome</keyword>
<dbReference type="SUPFAM" id="SSF54292">
    <property type="entry name" value="2Fe-2S ferredoxin-like"/>
    <property type="match status" value="1"/>
</dbReference>
<gene>
    <name evidence="5" type="ORF">EKG39_21845</name>
</gene>
<dbReference type="Gene3D" id="3.40.50.80">
    <property type="entry name" value="Nucleotide-binding domain of ferredoxin-NADP reductase (FNR) module"/>
    <property type="match status" value="1"/>
</dbReference>
<reference evidence="5 6" key="1">
    <citation type="submission" date="2018-12" db="EMBL/GenBank/DDBJ databases">
        <authorList>
            <person name="Yu L."/>
        </authorList>
    </citation>
    <scope>NUCLEOTIDE SEQUENCE [LARGE SCALE GENOMIC DNA]</scope>
    <source>
        <strain evidence="5 6">HAW-EB5</strain>
    </source>
</reference>
<dbReference type="InterPro" id="IPR036010">
    <property type="entry name" value="2Fe-2S_ferredoxin-like_sf"/>
</dbReference>
<evidence type="ECO:0000259" key="3">
    <source>
        <dbReference type="PROSITE" id="PS51085"/>
    </source>
</evidence>